<dbReference type="Pfam" id="PF02129">
    <property type="entry name" value="Peptidase_S15"/>
    <property type="match status" value="1"/>
</dbReference>
<dbReference type="NCBIfam" id="TIGR00976">
    <property type="entry name" value="CocE_NonD"/>
    <property type="match status" value="1"/>
</dbReference>
<dbReference type="Pfam" id="PF08530">
    <property type="entry name" value="PepX_C"/>
    <property type="match status" value="1"/>
</dbReference>
<dbReference type="InterPro" id="IPR005674">
    <property type="entry name" value="CocE/Ser_esterase"/>
</dbReference>
<dbReference type="InterPro" id="IPR008979">
    <property type="entry name" value="Galactose-bd-like_sf"/>
</dbReference>
<dbReference type="EMBL" id="AGFM01000054">
    <property type="protein sequence ID" value="EHJ59736.1"/>
    <property type="molecule type" value="Genomic_DNA"/>
</dbReference>
<dbReference type="Gene3D" id="2.60.120.260">
    <property type="entry name" value="Galactose-binding domain-like"/>
    <property type="match status" value="1"/>
</dbReference>
<organism evidence="3 4">
    <name type="scientific">Novosphingobium pentaromativorans US6-1</name>
    <dbReference type="NCBI Taxonomy" id="1088721"/>
    <lineage>
        <taxon>Bacteria</taxon>
        <taxon>Pseudomonadati</taxon>
        <taxon>Pseudomonadota</taxon>
        <taxon>Alphaproteobacteria</taxon>
        <taxon>Sphingomonadales</taxon>
        <taxon>Sphingomonadaceae</taxon>
        <taxon>Novosphingobium</taxon>
    </lineage>
</organism>
<sequence length="587" mass="63754">MTLCSVNVANARDITEAETVRDIGYVTMADGTRIAYIAYHPRSGRIPSVFVYSPYTASASSFEDAKPFLDAGYAYVAADMTATGCSEGIVEHWISHTEGKHGAGVIEWIAKQPWSDGKVGMIGNSAAGSSQLWVAAERPPHLRAIVPAGVSDDYRHAAYQGGILTPGIIQWAFDTQYRTPSRGIAWRIEHGDSYCGEIRSNGRLIVKHPLVDEIRKHPLQDEWWDSVTPASPGVAGRINVPTMIITMTQDEVGAGAAESLEIFNQQMAGLKNKKLIMMNGSHGSASLGAEGYGLVDAERMRFLDRWVKGIRNGVDAEPPVTVYWDVRVPNGDARKAEAGWVTRHDAWPDPAVERMRYYLTPDGGISPDKPGVKADNGARLYLYPTGSEMVYDNQAFALQPNAAGVLNYRTEPMAADMTLLGNPSITFYISIDNGDDTDLQLILTDVDPDGKVLYLQSGLRRASFREIDAERSSADEVVAAYRRSEKLEPGKIYQVQMSLLGPVAHVVRKGHRLGLSVEATSATLRKAASGIPAGSVSINRVFHSDRYPSSIVLPILPGVGAGAPAPECGTLRNQPCRKETRFVPGGL</sequence>
<protein>
    <recommendedName>
        <fullName evidence="2">Xaa-Pro dipeptidyl-peptidase C-terminal domain-containing protein</fullName>
    </recommendedName>
</protein>
<keyword evidence="4" id="KW-1185">Reference proteome</keyword>
<evidence type="ECO:0000259" key="2">
    <source>
        <dbReference type="SMART" id="SM00939"/>
    </source>
</evidence>
<dbReference type="eggNOG" id="COG2936">
    <property type="taxonomic scope" value="Bacteria"/>
</dbReference>
<dbReference type="SMART" id="SM00939">
    <property type="entry name" value="PepX_C"/>
    <property type="match status" value="1"/>
</dbReference>
<dbReference type="KEGG" id="npn:JI59_22390"/>
<dbReference type="PANTHER" id="PTHR43056:SF10">
    <property type="entry name" value="COCE_NOND FAMILY, PUTATIVE (AFU_ORTHOLOGUE AFUA_7G00600)-RELATED"/>
    <property type="match status" value="1"/>
</dbReference>
<dbReference type="RefSeq" id="WP_007014226.1">
    <property type="nucleotide sequence ID" value="NZ_AGFM01000054.1"/>
</dbReference>
<accession>G6EG47</accession>
<reference evidence="3 4" key="1">
    <citation type="journal article" date="2012" name="J. Bacteriol.">
        <title>Genome sequence of benzo(a)pyrene-degrading bacterium Novosphingobium pentaromativorans US6-1.</title>
        <authorList>
            <person name="Luo Y.R."/>
            <person name="Kang S.G."/>
            <person name="Kim S.J."/>
            <person name="Kim M.R."/>
            <person name="Li N."/>
            <person name="Lee J.H."/>
            <person name="Kwon K.K."/>
        </authorList>
    </citation>
    <scope>NUCLEOTIDE SEQUENCE [LARGE SCALE GENOMIC DNA]</scope>
    <source>
        <strain evidence="3 4">US6-1</strain>
    </source>
</reference>
<dbReference type="InterPro" id="IPR050585">
    <property type="entry name" value="Xaa-Pro_dipeptidyl-ppase/CocE"/>
</dbReference>
<comment type="caution">
    <text evidence="3">The sequence shown here is derived from an EMBL/GenBank/DDBJ whole genome shotgun (WGS) entry which is preliminary data.</text>
</comment>
<dbReference type="PATRIC" id="fig|1088721.3.peg.3274"/>
<dbReference type="InterPro" id="IPR029058">
    <property type="entry name" value="AB_hydrolase_fold"/>
</dbReference>
<dbReference type="Gene3D" id="3.40.50.1820">
    <property type="entry name" value="alpha/beta hydrolase"/>
    <property type="match status" value="1"/>
</dbReference>
<proteinExistence type="predicted"/>
<dbReference type="Gene3D" id="1.10.3020.10">
    <property type="entry name" value="alpha-amino acid ester hydrolase ( Helical cap domain)"/>
    <property type="match status" value="1"/>
</dbReference>
<gene>
    <name evidence="3" type="ORF">NSU_3318</name>
</gene>
<dbReference type="OrthoDB" id="9806163at2"/>
<dbReference type="GO" id="GO:0008239">
    <property type="term" value="F:dipeptidyl-peptidase activity"/>
    <property type="evidence" value="ECO:0007669"/>
    <property type="project" value="InterPro"/>
</dbReference>
<keyword evidence="1" id="KW-0378">Hydrolase</keyword>
<dbReference type="AlphaFoldDB" id="G6EG47"/>
<dbReference type="InterPro" id="IPR013736">
    <property type="entry name" value="Xaa-Pro_dipept_C"/>
</dbReference>
<dbReference type="SUPFAM" id="SSF49785">
    <property type="entry name" value="Galactose-binding domain-like"/>
    <property type="match status" value="1"/>
</dbReference>
<name>G6EG47_9SPHN</name>
<dbReference type="PANTHER" id="PTHR43056">
    <property type="entry name" value="PEPTIDASE S9 PROLYL OLIGOPEPTIDASE"/>
    <property type="match status" value="1"/>
</dbReference>
<dbReference type="SUPFAM" id="SSF53474">
    <property type="entry name" value="alpha/beta-Hydrolases"/>
    <property type="match status" value="1"/>
</dbReference>
<evidence type="ECO:0000313" key="3">
    <source>
        <dbReference type="EMBL" id="EHJ59736.1"/>
    </source>
</evidence>
<dbReference type="Proteomes" id="UP000004030">
    <property type="component" value="Unassembled WGS sequence"/>
</dbReference>
<evidence type="ECO:0000256" key="1">
    <source>
        <dbReference type="ARBA" id="ARBA00022801"/>
    </source>
</evidence>
<feature type="domain" description="Xaa-Pro dipeptidyl-peptidase C-terminal" evidence="2">
    <location>
        <begin position="300"/>
        <end position="552"/>
    </location>
</feature>
<evidence type="ECO:0000313" key="4">
    <source>
        <dbReference type="Proteomes" id="UP000004030"/>
    </source>
</evidence>
<dbReference type="InterPro" id="IPR000383">
    <property type="entry name" value="Xaa-Pro-like_dom"/>
</dbReference>